<dbReference type="Pfam" id="PF13828">
    <property type="entry name" value="DUF4190"/>
    <property type="match status" value="1"/>
</dbReference>
<feature type="domain" description="DUF4190" evidence="3">
    <location>
        <begin position="57"/>
        <end position="116"/>
    </location>
</feature>
<evidence type="ECO:0000256" key="2">
    <source>
        <dbReference type="SAM" id="Phobius"/>
    </source>
</evidence>
<keyword evidence="2" id="KW-0812">Transmembrane</keyword>
<feature type="region of interest" description="Disordered" evidence="1">
    <location>
        <begin position="1"/>
        <end position="41"/>
    </location>
</feature>
<dbReference type="OrthoDB" id="4374883at2"/>
<keyword evidence="2" id="KW-0472">Membrane</keyword>
<dbReference type="RefSeq" id="WP_065914653.1">
    <property type="nucleotide sequence ID" value="NZ_CP016793.1"/>
</dbReference>
<proteinExistence type="predicted"/>
<accession>A0A1B2HEU0</accession>
<dbReference type="STRING" id="1586287.BBK82_09415"/>
<dbReference type="InterPro" id="IPR025241">
    <property type="entry name" value="DUF4190"/>
</dbReference>
<feature type="compositionally biased region" description="Low complexity" evidence="1">
    <location>
        <begin position="10"/>
        <end position="41"/>
    </location>
</feature>
<organism evidence="4 5">
    <name type="scientific">Lentzea guizhouensis</name>
    <dbReference type="NCBI Taxonomy" id="1586287"/>
    <lineage>
        <taxon>Bacteria</taxon>
        <taxon>Bacillati</taxon>
        <taxon>Actinomycetota</taxon>
        <taxon>Actinomycetes</taxon>
        <taxon>Pseudonocardiales</taxon>
        <taxon>Pseudonocardiaceae</taxon>
        <taxon>Lentzea</taxon>
    </lineage>
</organism>
<evidence type="ECO:0000313" key="5">
    <source>
        <dbReference type="Proteomes" id="UP000093053"/>
    </source>
</evidence>
<dbReference type="Proteomes" id="UP000093053">
    <property type="component" value="Chromosome"/>
</dbReference>
<name>A0A1B2HEU0_9PSEU</name>
<sequence length="134" mass="14176">MTHDPYNPKQDPYGQQPDPYAQQPGQPYGQQPGPYGPAQPMYGYGYPPPVQKPQTNAILALVLSCVGVATCGVTAIVGVIFGHIAMARIKRGEEDGRGMALAGVIVGYVVIAGYLLYLAVIVIAIIAAANQNTY</sequence>
<reference evidence="4 5" key="1">
    <citation type="submission" date="2016-07" db="EMBL/GenBank/DDBJ databases">
        <title>Complete genome sequence of the Lentzea guizhouensis DHS C013.</title>
        <authorList>
            <person name="Cao C."/>
        </authorList>
    </citation>
    <scope>NUCLEOTIDE SEQUENCE [LARGE SCALE GENOMIC DNA]</scope>
    <source>
        <strain evidence="4 5">DHS C013</strain>
    </source>
</reference>
<evidence type="ECO:0000313" key="4">
    <source>
        <dbReference type="EMBL" id="ANZ36248.1"/>
    </source>
</evidence>
<dbReference type="EMBL" id="CP016793">
    <property type="protein sequence ID" value="ANZ36248.1"/>
    <property type="molecule type" value="Genomic_DNA"/>
</dbReference>
<dbReference type="AlphaFoldDB" id="A0A1B2HEU0"/>
<gene>
    <name evidence="4" type="ORF">BBK82_09415</name>
</gene>
<keyword evidence="2" id="KW-1133">Transmembrane helix</keyword>
<evidence type="ECO:0000256" key="1">
    <source>
        <dbReference type="SAM" id="MobiDB-lite"/>
    </source>
</evidence>
<evidence type="ECO:0000259" key="3">
    <source>
        <dbReference type="Pfam" id="PF13828"/>
    </source>
</evidence>
<protein>
    <recommendedName>
        <fullName evidence="3">DUF4190 domain-containing protein</fullName>
    </recommendedName>
</protein>
<dbReference type="KEGG" id="led:BBK82_09415"/>
<feature type="transmembrane region" description="Helical" evidence="2">
    <location>
        <begin position="57"/>
        <end position="87"/>
    </location>
</feature>
<keyword evidence="5" id="KW-1185">Reference proteome</keyword>
<feature type="transmembrane region" description="Helical" evidence="2">
    <location>
        <begin position="99"/>
        <end position="129"/>
    </location>
</feature>